<evidence type="ECO:0000313" key="1">
    <source>
        <dbReference type="EMBL" id="KAG0411121.1"/>
    </source>
</evidence>
<accession>A0AC60NVS0</accession>
<sequence length="96" mass="9714">MASGPSSSSEELVRSREVAAARIIHDGGRSVPAVAASDAGDKKERPRGFNNVFGVGAGGVVSARRSLASPSSQQQQMESGEEEEGGGGGNWKGSQG</sequence>
<gene>
    <name evidence="1" type="ORF">HPB47_011762</name>
</gene>
<dbReference type="Proteomes" id="UP000805193">
    <property type="component" value="Unassembled WGS sequence"/>
</dbReference>
<organism evidence="1 2">
    <name type="scientific">Ixodes persulcatus</name>
    <name type="common">Taiga tick</name>
    <dbReference type="NCBI Taxonomy" id="34615"/>
    <lineage>
        <taxon>Eukaryota</taxon>
        <taxon>Metazoa</taxon>
        <taxon>Ecdysozoa</taxon>
        <taxon>Arthropoda</taxon>
        <taxon>Chelicerata</taxon>
        <taxon>Arachnida</taxon>
        <taxon>Acari</taxon>
        <taxon>Parasitiformes</taxon>
        <taxon>Ixodida</taxon>
        <taxon>Ixodoidea</taxon>
        <taxon>Ixodidae</taxon>
        <taxon>Ixodinae</taxon>
        <taxon>Ixodes</taxon>
    </lineage>
</organism>
<proteinExistence type="predicted"/>
<dbReference type="EMBL" id="JABSTQ010011460">
    <property type="protein sequence ID" value="KAG0411121.1"/>
    <property type="molecule type" value="Genomic_DNA"/>
</dbReference>
<protein>
    <submittedName>
        <fullName evidence="1">Uncharacterized protein</fullName>
    </submittedName>
</protein>
<keyword evidence="2" id="KW-1185">Reference proteome</keyword>
<comment type="caution">
    <text evidence="1">The sequence shown here is derived from an EMBL/GenBank/DDBJ whole genome shotgun (WGS) entry which is preliminary data.</text>
</comment>
<reference evidence="1 2" key="1">
    <citation type="journal article" date="2020" name="Cell">
        <title>Large-Scale Comparative Analyses of Tick Genomes Elucidate Their Genetic Diversity and Vector Capacities.</title>
        <authorList>
            <consortium name="Tick Genome and Microbiome Consortium (TIGMIC)"/>
            <person name="Jia N."/>
            <person name="Wang J."/>
            <person name="Shi W."/>
            <person name="Du L."/>
            <person name="Sun Y."/>
            <person name="Zhan W."/>
            <person name="Jiang J.F."/>
            <person name="Wang Q."/>
            <person name="Zhang B."/>
            <person name="Ji P."/>
            <person name="Bell-Sakyi L."/>
            <person name="Cui X.M."/>
            <person name="Yuan T.T."/>
            <person name="Jiang B.G."/>
            <person name="Yang W.F."/>
            <person name="Lam T.T."/>
            <person name="Chang Q.C."/>
            <person name="Ding S.J."/>
            <person name="Wang X.J."/>
            <person name="Zhu J.G."/>
            <person name="Ruan X.D."/>
            <person name="Zhao L."/>
            <person name="Wei J.T."/>
            <person name="Ye R.Z."/>
            <person name="Que T.C."/>
            <person name="Du C.H."/>
            <person name="Zhou Y.H."/>
            <person name="Cheng J.X."/>
            <person name="Dai P.F."/>
            <person name="Guo W.B."/>
            <person name="Han X.H."/>
            <person name="Huang E.J."/>
            <person name="Li L.F."/>
            <person name="Wei W."/>
            <person name="Gao Y.C."/>
            <person name="Liu J.Z."/>
            <person name="Shao H.Z."/>
            <person name="Wang X."/>
            <person name="Wang C.C."/>
            <person name="Yang T.C."/>
            <person name="Huo Q.B."/>
            <person name="Li W."/>
            <person name="Chen H.Y."/>
            <person name="Chen S.E."/>
            <person name="Zhou L.G."/>
            <person name="Ni X.B."/>
            <person name="Tian J.H."/>
            <person name="Sheng Y."/>
            <person name="Liu T."/>
            <person name="Pan Y.S."/>
            <person name="Xia L.Y."/>
            <person name="Li J."/>
            <person name="Zhao F."/>
            <person name="Cao W.C."/>
        </authorList>
    </citation>
    <scope>NUCLEOTIDE SEQUENCE [LARGE SCALE GENOMIC DNA]</scope>
    <source>
        <strain evidence="1">Iper-2018</strain>
    </source>
</reference>
<evidence type="ECO:0000313" key="2">
    <source>
        <dbReference type="Proteomes" id="UP000805193"/>
    </source>
</evidence>
<name>A0AC60NVS0_IXOPE</name>